<accession>A0AAX6HZ59</accession>
<reference evidence="1" key="2">
    <citation type="submission" date="2023-04" db="EMBL/GenBank/DDBJ databases">
        <authorList>
            <person name="Bruccoleri R.E."/>
            <person name="Oakeley E.J."/>
            <person name="Faust A.-M."/>
            <person name="Dessus-Babus S."/>
            <person name="Altorfer M."/>
            <person name="Burckhardt D."/>
            <person name="Oertli M."/>
            <person name="Naumann U."/>
            <person name="Petersen F."/>
            <person name="Wong J."/>
        </authorList>
    </citation>
    <scope>NUCLEOTIDE SEQUENCE</scope>
    <source>
        <strain evidence="1">GSM-AAB239-AS_SAM_17_03QT</strain>
        <tissue evidence="1">Leaf</tissue>
    </source>
</reference>
<keyword evidence="2" id="KW-1185">Reference proteome</keyword>
<organism evidence="1 2">
    <name type="scientific">Iris pallida</name>
    <name type="common">Sweet iris</name>
    <dbReference type="NCBI Taxonomy" id="29817"/>
    <lineage>
        <taxon>Eukaryota</taxon>
        <taxon>Viridiplantae</taxon>
        <taxon>Streptophyta</taxon>
        <taxon>Embryophyta</taxon>
        <taxon>Tracheophyta</taxon>
        <taxon>Spermatophyta</taxon>
        <taxon>Magnoliopsida</taxon>
        <taxon>Liliopsida</taxon>
        <taxon>Asparagales</taxon>
        <taxon>Iridaceae</taxon>
        <taxon>Iridoideae</taxon>
        <taxon>Irideae</taxon>
        <taxon>Iris</taxon>
    </lineage>
</organism>
<sequence>MLGSMDAAAEGKYAAGGFSMERKIDLTPYIKWWMPKKSCPSESEEDFRRELRALECTSVQPTEPYQLPSLGLPQKGKPAPTRGLSASSILSKFMAFKNFVDKFSEKDGPGWNKGIEHGKAMLPLLFEGGAGLDIDRSVGVTMGLSEMPVQRTLYALAPLQSVPPSRTSWNPVDPVPDPVFWTSLVPPTSQPL</sequence>
<proteinExistence type="predicted"/>
<dbReference type="EMBL" id="JANAVB010005798">
    <property type="protein sequence ID" value="KAJ6845774.1"/>
    <property type="molecule type" value="Genomic_DNA"/>
</dbReference>
<protein>
    <submittedName>
        <fullName evidence="1">AP2-like ethylene-responsive transcription factor</fullName>
    </submittedName>
</protein>
<dbReference type="AlphaFoldDB" id="A0AAX6HZ59"/>
<reference evidence="1" key="1">
    <citation type="journal article" date="2023" name="GigaByte">
        <title>Genome assembly of the bearded iris, Iris pallida Lam.</title>
        <authorList>
            <person name="Bruccoleri R.E."/>
            <person name="Oakeley E.J."/>
            <person name="Faust A.M.E."/>
            <person name="Altorfer M."/>
            <person name="Dessus-Babus S."/>
            <person name="Burckhardt D."/>
            <person name="Oertli M."/>
            <person name="Naumann U."/>
            <person name="Petersen F."/>
            <person name="Wong J."/>
        </authorList>
    </citation>
    <scope>NUCLEOTIDE SEQUENCE</scope>
    <source>
        <strain evidence="1">GSM-AAB239-AS_SAM_17_03QT</strain>
    </source>
</reference>
<gene>
    <name evidence="1" type="ORF">M6B38_285585</name>
</gene>
<evidence type="ECO:0000313" key="1">
    <source>
        <dbReference type="EMBL" id="KAJ6845774.1"/>
    </source>
</evidence>
<dbReference type="Proteomes" id="UP001140949">
    <property type="component" value="Unassembled WGS sequence"/>
</dbReference>
<name>A0AAX6HZ59_IRIPA</name>
<comment type="caution">
    <text evidence="1">The sequence shown here is derived from an EMBL/GenBank/DDBJ whole genome shotgun (WGS) entry which is preliminary data.</text>
</comment>
<evidence type="ECO:0000313" key="2">
    <source>
        <dbReference type="Proteomes" id="UP001140949"/>
    </source>
</evidence>